<accession>A0A438HA17</accession>
<proteinExistence type="predicted"/>
<dbReference type="Proteomes" id="UP000288805">
    <property type="component" value="Unassembled WGS sequence"/>
</dbReference>
<comment type="caution">
    <text evidence="1">The sequence shown here is derived from an EMBL/GenBank/DDBJ whole genome shotgun (WGS) entry which is preliminary data.</text>
</comment>
<dbReference type="AlphaFoldDB" id="A0A438HA17"/>
<protein>
    <submittedName>
        <fullName evidence="1">Uncharacterized protein</fullName>
    </submittedName>
</protein>
<name>A0A438HA17_VITVI</name>
<sequence length="161" mass="18673">MYSTREALQFISEPSRYHTCHFSKFLSPSTRQKFEKARVEYLVSLYETNELCRQYSEACYRAVPRFKVDGTFYRCIHPYHRSPHNFVPSSLPMTFMKQEISSIPQFQDKVGVHLSAEGSKIVVEEMCEDAEWEPSLQGDSMGLSDKPSFAYVSYMGILPQN</sequence>
<organism evidence="1 2">
    <name type="scientific">Vitis vinifera</name>
    <name type="common">Grape</name>
    <dbReference type="NCBI Taxonomy" id="29760"/>
    <lineage>
        <taxon>Eukaryota</taxon>
        <taxon>Viridiplantae</taxon>
        <taxon>Streptophyta</taxon>
        <taxon>Embryophyta</taxon>
        <taxon>Tracheophyta</taxon>
        <taxon>Spermatophyta</taxon>
        <taxon>Magnoliopsida</taxon>
        <taxon>eudicotyledons</taxon>
        <taxon>Gunneridae</taxon>
        <taxon>Pentapetalae</taxon>
        <taxon>rosids</taxon>
        <taxon>Vitales</taxon>
        <taxon>Vitaceae</taxon>
        <taxon>Viteae</taxon>
        <taxon>Vitis</taxon>
    </lineage>
</organism>
<gene>
    <name evidence="1" type="ORF">CK203_038085</name>
</gene>
<evidence type="ECO:0000313" key="2">
    <source>
        <dbReference type="Proteomes" id="UP000288805"/>
    </source>
</evidence>
<dbReference type="EMBL" id="QGNW01000254">
    <property type="protein sequence ID" value="RVW81291.1"/>
    <property type="molecule type" value="Genomic_DNA"/>
</dbReference>
<evidence type="ECO:0000313" key="1">
    <source>
        <dbReference type="EMBL" id="RVW81291.1"/>
    </source>
</evidence>
<reference evidence="1 2" key="1">
    <citation type="journal article" date="2018" name="PLoS Genet.">
        <title>Population sequencing reveals clonal diversity and ancestral inbreeding in the grapevine cultivar Chardonnay.</title>
        <authorList>
            <person name="Roach M.J."/>
            <person name="Johnson D.L."/>
            <person name="Bohlmann J."/>
            <person name="van Vuuren H.J."/>
            <person name="Jones S.J."/>
            <person name="Pretorius I.S."/>
            <person name="Schmidt S.A."/>
            <person name="Borneman A.R."/>
        </authorList>
    </citation>
    <scope>NUCLEOTIDE SEQUENCE [LARGE SCALE GENOMIC DNA]</scope>
    <source>
        <strain evidence="2">cv. Chardonnay</strain>
        <tissue evidence="1">Leaf</tissue>
    </source>
</reference>